<accession>A0A2J0LGZ0</accession>
<name>A0A2J0LGZ0_9BACT</name>
<protein>
    <submittedName>
        <fullName evidence="1">Uncharacterized protein</fullName>
    </submittedName>
</protein>
<gene>
    <name evidence="1" type="ORF">COW11_03145</name>
</gene>
<dbReference type="EMBL" id="PFGP01000072">
    <property type="protein sequence ID" value="PIW66469.1"/>
    <property type="molecule type" value="Genomic_DNA"/>
</dbReference>
<sequence>RLKAKTPPVAITQETIAEEADVNVMTVTRRKQANKQVAAAIEAAKVFSRTRITAAGQAPLATGHASGSLPSLRSGLRWTAQAAGVLVAVVIDADSDSNNRLVRKIKENRQFYDVLSADNGDNAQILMADYHLPQNAEVKFVKIQKSGNSFTLSVEGFDPKIIDLSEDINSAIRDYLQDV</sequence>
<dbReference type="Proteomes" id="UP000231267">
    <property type="component" value="Unassembled WGS sequence"/>
</dbReference>
<comment type="caution">
    <text evidence="1">The sequence shown here is derived from an EMBL/GenBank/DDBJ whole genome shotgun (WGS) entry which is preliminary data.</text>
</comment>
<reference evidence="1 2" key="1">
    <citation type="submission" date="2017-09" db="EMBL/GenBank/DDBJ databases">
        <title>Depth-based differentiation of microbial function through sediment-hosted aquifers and enrichment of novel symbionts in the deep terrestrial subsurface.</title>
        <authorList>
            <person name="Probst A.J."/>
            <person name="Ladd B."/>
            <person name="Jarett J.K."/>
            <person name="Geller-Mcgrath D.E."/>
            <person name="Sieber C.M."/>
            <person name="Emerson J.B."/>
            <person name="Anantharaman K."/>
            <person name="Thomas B.C."/>
            <person name="Malmstrom R."/>
            <person name="Stieglmeier M."/>
            <person name="Klingl A."/>
            <person name="Woyke T."/>
            <person name="Ryan C.M."/>
            <person name="Banfield J.F."/>
        </authorList>
    </citation>
    <scope>NUCLEOTIDE SEQUENCE [LARGE SCALE GENOMIC DNA]</scope>
    <source>
        <strain evidence="1">CG12_big_fil_rev_8_21_14_0_65_43_15</strain>
    </source>
</reference>
<proteinExistence type="predicted"/>
<evidence type="ECO:0000313" key="1">
    <source>
        <dbReference type="EMBL" id="PIW66469.1"/>
    </source>
</evidence>
<dbReference type="AlphaFoldDB" id="A0A2J0LGZ0"/>
<feature type="non-terminal residue" evidence="1">
    <location>
        <position position="1"/>
    </location>
</feature>
<organism evidence="1 2">
    <name type="scientific">Candidatus Taenaricola geysiri</name>
    <dbReference type="NCBI Taxonomy" id="1974752"/>
    <lineage>
        <taxon>Bacteria</taxon>
        <taxon>Pseudomonadati</taxon>
        <taxon>Candidatus Omnitrophota</taxon>
        <taxon>Candidatus Taenaricola</taxon>
    </lineage>
</organism>
<evidence type="ECO:0000313" key="2">
    <source>
        <dbReference type="Proteomes" id="UP000231267"/>
    </source>
</evidence>